<feature type="domain" description="Methyltransferase" evidence="3">
    <location>
        <begin position="49"/>
        <end position="146"/>
    </location>
</feature>
<reference evidence="4 7" key="2">
    <citation type="submission" date="2019-11" db="EMBL/GenBank/DDBJ databases">
        <title>Draft genome sequences of five Paenibacillus species of dairy origin.</title>
        <authorList>
            <person name="Olajide A.M."/>
            <person name="Chen S."/>
            <person name="Lapointe G."/>
        </authorList>
    </citation>
    <scope>NUCLEOTIDE SEQUENCE [LARGE SCALE GENOMIC DNA]</scope>
    <source>
        <strain evidence="4 7">3CS1</strain>
    </source>
</reference>
<name>A0A268F073_9BACL</name>
<dbReference type="InterPro" id="IPR041698">
    <property type="entry name" value="Methyltransf_25"/>
</dbReference>
<dbReference type="AlphaFoldDB" id="A0A268F073"/>
<keyword evidence="2 5" id="KW-0808">Transferase</keyword>
<evidence type="ECO:0000259" key="3">
    <source>
        <dbReference type="Pfam" id="PF13649"/>
    </source>
</evidence>
<organism evidence="5 6">
    <name type="scientific">Paenibacillus campinasensis</name>
    <dbReference type="NCBI Taxonomy" id="66347"/>
    <lineage>
        <taxon>Bacteria</taxon>
        <taxon>Bacillati</taxon>
        <taxon>Bacillota</taxon>
        <taxon>Bacilli</taxon>
        <taxon>Bacillales</taxon>
        <taxon>Paenibacillaceae</taxon>
        <taxon>Paenibacillus</taxon>
    </lineage>
</organism>
<dbReference type="OrthoDB" id="9811589at2"/>
<dbReference type="Proteomes" id="UP000215596">
    <property type="component" value="Unassembled WGS sequence"/>
</dbReference>
<dbReference type="Pfam" id="PF13649">
    <property type="entry name" value="Methyltransf_25"/>
    <property type="match status" value="1"/>
</dbReference>
<dbReference type="GO" id="GO:0032259">
    <property type="term" value="P:methylation"/>
    <property type="evidence" value="ECO:0007669"/>
    <property type="project" value="UniProtKB-KW"/>
</dbReference>
<evidence type="ECO:0000313" key="4">
    <source>
        <dbReference type="EMBL" id="MUG65514.1"/>
    </source>
</evidence>
<dbReference type="InterPro" id="IPR029063">
    <property type="entry name" value="SAM-dependent_MTases_sf"/>
</dbReference>
<gene>
    <name evidence="5" type="ORF">CHH67_05760</name>
    <name evidence="4" type="ORF">GNP94_05765</name>
</gene>
<evidence type="ECO:0000313" key="6">
    <source>
        <dbReference type="Proteomes" id="UP000215596"/>
    </source>
</evidence>
<comment type="caution">
    <text evidence="5">The sequence shown here is derived from an EMBL/GenBank/DDBJ whole genome shotgun (WGS) entry which is preliminary data.</text>
</comment>
<dbReference type="GO" id="GO:0008168">
    <property type="term" value="F:methyltransferase activity"/>
    <property type="evidence" value="ECO:0007669"/>
    <property type="project" value="UniProtKB-KW"/>
</dbReference>
<evidence type="ECO:0000256" key="1">
    <source>
        <dbReference type="ARBA" id="ARBA00022603"/>
    </source>
</evidence>
<dbReference type="PANTHER" id="PTHR43861:SF1">
    <property type="entry name" value="TRANS-ACONITATE 2-METHYLTRANSFERASE"/>
    <property type="match status" value="1"/>
</dbReference>
<dbReference type="Gene3D" id="2.20.25.110">
    <property type="entry name" value="S-adenosyl-L-methionine-dependent methyltransferases"/>
    <property type="match status" value="1"/>
</dbReference>
<sequence>MSISETVPWYEKSFGEDYLLVYRHRNQQEADQVVQQVLEWLKLPSGSQVLDLCCGAGRHALALANAGYRVTGVDLSSVLLRRARELDSEKRVRWVEADMRALPADDHFIENFDAVVNLFTSFGYFGADREQLDVLRQIRRALKPGGRFVMDVLNAGYIQDHLVPFSRREESGVIISERRQIHSGFVTKRIMIEDGDKEPRSYTERVKLYALKAMGSMLIDAGLVIDEVYGSYDGDAYHERYSPRMLIVGHRV</sequence>
<evidence type="ECO:0000256" key="2">
    <source>
        <dbReference type="ARBA" id="ARBA00022679"/>
    </source>
</evidence>
<dbReference type="EMBL" id="NPBY01000016">
    <property type="protein sequence ID" value="PAD78787.1"/>
    <property type="molecule type" value="Genomic_DNA"/>
</dbReference>
<dbReference type="Gene3D" id="3.40.50.150">
    <property type="entry name" value="Vaccinia Virus protein VP39"/>
    <property type="match status" value="1"/>
</dbReference>
<keyword evidence="1 5" id="KW-0489">Methyltransferase</keyword>
<keyword evidence="7" id="KW-1185">Reference proteome</keyword>
<proteinExistence type="predicted"/>
<evidence type="ECO:0000313" key="5">
    <source>
        <dbReference type="EMBL" id="PAD78787.1"/>
    </source>
</evidence>
<dbReference type="EMBL" id="WOAA01000003">
    <property type="protein sequence ID" value="MUG65514.1"/>
    <property type="molecule type" value="Genomic_DNA"/>
</dbReference>
<dbReference type="RefSeq" id="WP_095264066.1">
    <property type="nucleotide sequence ID" value="NZ_NPBY01000016.1"/>
</dbReference>
<accession>A0A268F073</accession>
<dbReference type="SUPFAM" id="SSF53335">
    <property type="entry name" value="S-adenosyl-L-methionine-dependent methyltransferases"/>
    <property type="match status" value="1"/>
</dbReference>
<protein>
    <submittedName>
        <fullName evidence="4">Methyltransferase domain-containing protein</fullName>
    </submittedName>
    <submittedName>
        <fullName evidence="5">SAM-dependent methyltransferase</fullName>
    </submittedName>
</protein>
<dbReference type="Proteomes" id="UP000435177">
    <property type="component" value="Unassembled WGS sequence"/>
</dbReference>
<dbReference type="PANTHER" id="PTHR43861">
    <property type="entry name" value="TRANS-ACONITATE 2-METHYLTRANSFERASE-RELATED"/>
    <property type="match status" value="1"/>
</dbReference>
<evidence type="ECO:0000313" key="7">
    <source>
        <dbReference type="Proteomes" id="UP000435177"/>
    </source>
</evidence>
<reference evidence="5 6" key="1">
    <citation type="submission" date="2017-07" db="EMBL/GenBank/DDBJ databases">
        <title>Isolation and whole genome analysis of endospore-forming bacteria from heroin.</title>
        <authorList>
            <person name="Kalinowski J."/>
            <person name="Ahrens B."/>
            <person name="Al-Dilaimi A."/>
            <person name="Winkler A."/>
            <person name="Wibberg D."/>
            <person name="Schleenbecker U."/>
            <person name="Ruckert C."/>
            <person name="Wolfel R."/>
            <person name="Grass G."/>
        </authorList>
    </citation>
    <scope>NUCLEOTIDE SEQUENCE [LARGE SCALE GENOMIC DNA]</scope>
    <source>
        <strain evidence="5 6">7537-G1</strain>
    </source>
</reference>
<dbReference type="CDD" id="cd02440">
    <property type="entry name" value="AdoMet_MTases"/>
    <property type="match status" value="1"/>
</dbReference>